<dbReference type="SUPFAM" id="SSF49265">
    <property type="entry name" value="Fibronectin type III"/>
    <property type="match status" value="1"/>
</dbReference>
<dbReference type="InterPro" id="IPR036116">
    <property type="entry name" value="FN3_sf"/>
</dbReference>
<reference evidence="2" key="1">
    <citation type="submission" date="2015-12" db="EMBL/GenBank/DDBJ databases">
        <title>De novo transcriptome assembly of four potential Pierce s Disease insect vectors from Arizona vineyards.</title>
        <authorList>
            <person name="Tassone E.E."/>
        </authorList>
    </citation>
    <scope>NUCLEOTIDE SEQUENCE</scope>
</reference>
<feature type="domain" description="Fibronectin type-III" evidence="1">
    <location>
        <begin position="33"/>
        <end position="129"/>
    </location>
</feature>
<organism evidence="2">
    <name type="scientific">Clastoptera arizonana</name>
    <name type="common">Arizona spittle bug</name>
    <dbReference type="NCBI Taxonomy" id="38151"/>
    <lineage>
        <taxon>Eukaryota</taxon>
        <taxon>Metazoa</taxon>
        <taxon>Ecdysozoa</taxon>
        <taxon>Arthropoda</taxon>
        <taxon>Hexapoda</taxon>
        <taxon>Insecta</taxon>
        <taxon>Pterygota</taxon>
        <taxon>Neoptera</taxon>
        <taxon>Paraneoptera</taxon>
        <taxon>Hemiptera</taxon>
        <taxon>Auchenorrhyncha</taxon>
        <taxon>Cercopoidea</taxon>
        <taxon>Clastopteridae</taxon>
        <taxon>Clastoptera</taxon>
    </lineage>
</organism>
<gene>
    <name evidence="2" type="ORF">g.1497</name>
</gene>
<feature type="non-terminal residue" evidence="2">
    <location>
        <position position="1"/>
    </location>
</feature>
<evidence type="ECO:0000313" key="2">
    <source>
        <dbReference type="EMBL" id="JAS24719.1"/>
    </source>
</evidence>
<dbReference type="InterPro" id="IPR013783">
    <property type="entry name" value="Ig-like_fold"/>
</dbReference>
<dbReference type="PROSITE" id="PS50853">
    <property type="entry name" value="FN3"/>
    <property type="match status" value="1"/>
</dbReference>
<protein>
    <recommendedName>
        <fullName evidence="1">Fibronectin type-III domain-containing protein</fullName>
    </recommendedName>
</protein>
<proteinExistence type="predicted"/>
<name>A0A1B6DG98_9HEMI</name>
<dbReference type="GO" id="GO:0016020">
    <property type="term" value="C:membrane"/>
    <property type="evidence" value="ECO:0007669"/>
    <property type="project" value="UniProtKB-SubCell"/>
</dbReference>
<dbReference type="PANTHER" id="PTHR46957">
    <property type="entry name" value="CYTOKINE RECEPTOR"/>
    <property type="match status" value="1"/>
</dbReference>
<dbReference type="InterPro" id="IPR003961">
    <property type="entry name" value="FN3_dom"/>
</dbReference>
<dbReference type="Pfam" id="PF00041">
    <property type="entry name" value="fn3"/>
    <property type="match status" value="1"/>
</dbReference>
<dbReference type="EMBL" id="GEDC01012579">
    <property type="protein sequence ID" value="JAS24719.1"/>
    <property type="molecule type" value="Transcribed_RNA"/>
</dbReference>
<dbReference type="SMART" id="SM00060">
    <property type="entry name" value="FN3"/>
    <property type="match status" value="1"/>
</dbReference>
<dbReference type="CDD" id="cd00063">
    <property type="entry name" value="FN3"/>
    <property type="match status" value="1"/>
</dbReference>
<evidence type="ECO:0000259" key="1">
    <source>
        <dbReference type="PROSITE" id="PS50853"/>
    </source>
</evidence>
<dbReference type="PANTHER" id="PTHR46957:SF3">
    <property type="entry name" value="CYTOKINE RECEPTOR"/>
    <property type="match status" value="1"/>
</dbReference>
<dbReference type="InterPro" id="IPR050713">
    <property type="entry name" value="RTP_Phos/Ushers"/>
</dbReference>
<feature type="non-terminal residue" evidence="2">
    <location>
        <position position="168"/>
    </location>
</feature>
<dbReference type="Gene3D" id="2.60.40.10">
    <property type="entry name" value="Immunoglobulins"/>
    <property type="match status" value="1"/>
</dbReference>
<sequence>SNYSVRLVAFTLNGEGVQSLPIYCSTEEDVPGIPEQIKALVMTSDSVMVAWTRPSEPNGNIIKYTIYILHPNKEVQKEHVFGDKEHAYECRRLKEYQQYEFWVTASTRVGEGQPSMKVKQIPVSRVPAKLAAFSGKVIGSAGSKLSLSCLSVGLPAPSRIWRGPTGAP</sequence>
<accession>A0A1B6DG98</accession>
<dbReference type="AlphaFoldDB" id="A0A1B6DG98"/>